<comment type="caution">
    <text evidence="2">The sequence shown here is derived from an EMBL/GenBank/DDBJ whole genome shotgun (WGS) entry which is preliminary data.</text>
</comment>
<gene>
    <name evidence="2" type="ORF">SEMRO_708_G190780.1</name>
</gene>
<protein>
    <submittedName>
        <fullName evidence="2">Uncharacterized protein</fullName>
    </submittedName>
</protein>
<dbReference type="AlphaFoldDB" id="A0A9N8E7L7"/>
<evidence type="ECO:0000313" key="3">
    <source>
        <dbReference type="Proteomes" id="UP001153069"/>
    </source>
</evidence>
<dbReference type="Proteomes" id="UP001153069">
    <property type="component" value="Unassembled WGS sequence"/>
</dbReference>
<reference evidence="2" key="1">
    <citation type="submission" date="2020-06" db="EMBL/GenBank/DDBJ databases">
        <authorList>
            <consortium name="Plant Systems Biology data submission"/>
        </authorList>
    </citation>
    <scope>NUCLEOTIDE SEQUENCE</scope>
    <source>
        <strain evidence="2">D6</strain>
    </source>
</reference>
<sequence length="183" mass="19692">MADDEDGNNSKAKKPKLPSPEEAAATSHDGAAAPRKKLVDSLPRTSGGPLRFRVCKTSLGGGCLTRTEGFPVRTEPGGAPIVPVLDLAQVFNHIPQLNILSMLQPGKGRAWATLVFKLALHVRPIMLKIHLGTVSFLDDFNQRRERKDIPGCLSLCTRAGTVRNATSQKGAVKLMVGIADYEL</sequence>
<dbReference type="EMBL" id="CAICTM010000707">
    <property type="protein sequence ID" value="CAB9515334.1"/>
    <property type="molecule type" value="Genomic_DNA"/>
</dbReference>
<name>A0A9N8E7L7_9STRA</name>
<feature type="region of interest" description="Disordered" evidence="1">
    <location>
        <begin position="1"/>
        <end position="44"/>
    </location>
</feature>
<evidence type="ECO:0000256" key="1">
    <source>
        <dbReference type="SAM" id="MobiDB-lite"/>
    </source>
</evidence>
<evidence type="ECO:0000313" key="2">
    <source>
        <dbReference type="EMBL" id="CAB9515334.1"/>
    </source>
</evidence>
<accession>A0A9N8E7L7</accession>
<proteinExistence type="predicted"/>
<organism evidence="2 3">
    <name type="scientific">Seminavis robusta</name>
    <dbReference type="NCBI Taxonomy" id="568900"/>
    <lineage>
        <taxon>Eukaryota</taxon>
        <taxon>Sar</taxon>
        <taxon>Stramenopiles</taxon>
        <taxon>Ochrophyta</taxon>
        <taxon>Bacillariophyta</taxon>
        <taxon>Bacillariophyceae</taxon>
        <taxon>Bacillariophycidae</taxon>
        <taxon>Naviculales</taxon>
        <taxon>Naviculaceae</taxon>
        <taxon>Seminavis</taxon>
    </lineage>
</organism>
<keyword evidence="3" id="KW-1185">Reference proteome</keyword>